<dbReference type="PANTHER" id="PTHR35936:SF35">
    <property type="entry name" value="L-CYSTINE-BINDING PROTEIN TCYJ"/>
    <property type="match status" value="1"/>
</dbReference>
<evidence type="ECO:0000313" key="5">
    <source>
        <dbReference type="EMBL" id="KID57495.1"/>
    </source>
</evidence>
<dbReference type="InterPro" id="IPR001638">
    <property type="entry name" value="Solute-binding_3/MltF_N"/>
</dbReference>
<dbReference type="RefSeq" id="WP_039609266.1">
    <property type="nucleotide sequence ID" value="NZ_JWIC01000005.1"/>
</dbReference>
<organism evidence="5 6">
    <name type="scientific">Pseudoalteromonas luteoviolacea</name>
    <dbReference type="NCBI Taxonomy" id="43657"/>
    <lineage>
        <taxon>Bacteria</taxon>
        <taxon>Pseudomonadati</taxon>
        <taxon>Pseudomonadota</taxon>
        <taxon>Gammaproteobacteria</taxon>
        <taxon>Alteromonadales</taxon>
        <taxon>Pseudoalteromonadaceae</taxon>
        <taxon>Pseudoalteromonas</taxon>
    </lineage>
</organism>
<gene>
    <name evidence="5" type="ORF">JF50_09880</name>
</gene>
<dbReference type="AlphaFoldDB" id="A0A0C1QDP0"/>
<dbReference type="OrthoDB" id="6301342at2"/>
<feature type="signal peptide" evidence="3">
    <location>
        <begin position="1"/>
        <end position="21"/>
    </location>
</feature>
<dbReference type="Proteomes" id="UP000031327">
    <property type="component" value="Unassembled WGS sequence"/>
</dbReference>
<evidence type="ECO:0000256" key="2">
    <source>
        <dbReference type="ARBA" id="ARBA00022729"/>
    </source>
</evidence>
<sequence>MVLLLRALITVGLIISFACHAGTKTVSVITLPDYAPFGFLDNGDTHVVKVAPGEDSPVFKGFAWDVVRESFHEMGYTVELWVVPWARALTYLDNGRVDLIFPVSISEERLKIYRYSKEYVNTVYYRIYVLKEQPIEWESLSTLEGKTIAQMRGFNYGAKWEQANDIKKYDVGGIFQGFEMLKSRRVQGFAGYEGVWDIVLQQHDLEDDIIKLPMFDSNKEFIAASYGNPMAKKLLKQFDLGRQRISENGTLMRIKHKWSGLLSEQSEAPAQRN</sequence>
<dbReference type="EMBL" id="JWIC01000005">
    <property type="protein sequence ID" value="KID57495.1"/>
    <property type="molecule type" value="Genomic_DNA"/>
</dbReference>
<dbReference type="SMART" id="SM00062">
    <property type="entry name" value="PBPb"/>
    <property type="match status" value="1"/>
</dbReference>
<protein>
    <recommendedName>
        <fullName evidence="4">Solute-binding protein family 3/N-terminal domain-containing protein</fullName>
    </recommendedName>
</protein>
<dbReference type="SUPFAM" id="SSF53850">
    <property type="entry name" value="Periplasmic binding protein-like II"/>
    <property type="match status" value="1"/>
</dbReference>
<comment type="caution">
    <text evidence="5">The sequence shown here is derived from an EMBL/GenBank/DDBJ whole genome shotgun (WGS) entry which is preliminary data.</text>
</comment>
<name>A0A0C1QDP0_9GAMM</name>
<feature type="domain" description="Solute-binding protein family 3/N-terminal" evidence="4">
    <location>
        <begin position="25"/>
        <end position="262"/>
    </location>
</feature>
<evidence type="ECO:0000259" key="4">
    <source>
        <dbReference type="SMART" id="SM00062"/>
    </source>
</evidence>
<proteinExistence type="inferred from homology"/>
<reference evidence="5 6" key="1">
    <citation type="submission" date="2014-12" db="EMBL/GenBank/DDBJ databases">
        <title>Draft Genome Sequence of Pseudoalteromonas luteoviolacea HI1.</title>
        <authorList>
            <person name="Asahina A.Y."/>
            <person name="Hadfield M.G."/>
        </authorList>
    </citation>
    <scope>NUCLEOTIDE SEQUENCE [LARGE SCALE GENOMIC DNA]</scope>
    <source>
        <strain evidence="5 6">HI1</strain>
    </source>
</reference>
<dbReference type="Gene3D" id="3.40.190.10">
    <property type="entry name" value="Periplasmic binding protein-like II"/>
    <property type="match status" value="2"/>
</dbReference>
<accession>A0A0C1QDP0</accession>
<feature type="chain" id="PRO_5002137353" description="Solute-binding protein family 3/N-terminal domain-containing protein" evidence="3">
    <location>
        <begin position="22"/>
        <end position="273"/>
    </location>
</feature>
<keyword evidence="2 3" id="KW-0732">Signal</keyword>
<dbReference type="Pfam" id="PF00497">
    <property type="entry name" value="SBP_bac_3"/>
    <property type="match status" value="1"/>
</dbReference>
<evidence type="ECO:0000256" key="3">
    <source>
        <dbReference type="SAM" id="SignalP"/>
    </source>
</evidence>
<evidence type="ECO:0000313" key="6">
    <source>
        <dbReference type="Proteomes" id="UP000031327"/>
    </source>
</evidence>
<dbReference type="PROSITE" id="PS51257">
    <property type="entry name" value="PROKAR_LIPOPROTEIN"/>
    <property type="match status" value="1"/>
</dbReference>
<dbReference type="PANTHER" id="PTHR35936">
    <property type="entry name" value="MEMBRANE-BOUND LYTIC MUREIN TRANSGLYCOSYLASE F"/>
    <property type="match status" value="1"/>
</dbReference>
<evidence type="ECO:0000256" key="1">
    <source>
        <dbReference type="ARBA" id="ARBA00010333"/>
    </source>
</evidence>
<comment type="similarity">
    <text evidence="1">Belongs to the bacterial solute-binding protein 3 family.</text>
</comment>